<dbReference type="PROSITE" id="PS50994">
    <property type="entry name" value="INTEGRASE"/>
    <property type="match status" value="1"/>
</dbReference>
<name>A0A0F7ZHW8_9HYPO</name>
<dbReference type="OrthoDB" id="4948765at2759"/>
<dbReference type="GO" id="GO:0003723">
    <property type="term" value="F:RNA binding"/>
    <property type="evidence" value="ECO:0007669"/>
    <property type="project" value="UniProtKB-KW"/>
</dbReference>
<dbReference type="InterPro" id="IPR001584">
    <property type="entry name" value="Integrase_cat-core"/>
</dbReference>
<feature type="region of interest" description="Disordered" evidence="2">
    <location>
        <begin position="1009"/>
        <end position="1083"/>
    </location>
</feature>
<dbReference type="InterPro" id="IPR036397">
    <property type="entry name" value="RNaseH_sf"/>
</dbReference>
<dbReference type="GO" id="GO:0015074">
    <property type="term" value="P:DNA integration"/>
    <property type="evidence" value="ECO:0007669"/>
    <property type="project" value="InterPro"/>
</dbReference>
<dbReference type="Gene3D" id="3.30.420.10">
    <property type="entry name" value="Ribonuclease H-like superfamily/Ribonuclease H"/>
    <property type="match status" value="1"/>
</dbReference>
<evidence type="ECO:0000256" key="1">
    <source>
        <dbReference type="ARBA" id="ARBA00022884"/>
    </source>
</evidence>
<dbReference type="InterPro" id="IPR012337">
    <property type="entry name" value="RNaseH-like_sf"/>
</dbReference>
<organism evidence="4 5">
    <name type="scientific">Hirsutella minnesotensis 3608</name>
    <dbReference type="NCBI Taxonomy" id="1043627"/>
    <lineage>
        <taxon>Eukaryota</taxon>
        <taxon>Fungi</taxon>
        <taxon>Dikarya</taxon>
        <taxon>Ascomycota</taxon>
        <taxon>Pezizomycotina</taxon>
        <taxon>Sordariomycetes</taxon>
        <taxon>Hypocreomycetidae</taxon>
        <taxon>Hypocreales</taxon>
        <taxon>Ophiocordycipitaceae</taxon>
        <taxon>Hirsutella</taxon>
    </lineage>
</organism>
<evidence type="ECO:0000313" key="4">
    <source>
        <dbReference type="EMBL" id="KJZ68065.1"/>
    </source>
</evidence>
<feature type="region of interest" description="Disordered" evidence="2">
    <location>
        <begin position="483"/>
        <end position="525"/>
    </location>
</feature>
<keyword evidence="5" id="KW-1185">Reference proteome</keyword>
<protein>
    <recommendedName>
        <fullName evidence="3">Integrase catalytic domain-containing protein</fullName>
    </recommendedName>
</protein>
<reference evidence="4 5" key="1">
    <citation type="journal article" date="2014" name="Genome Biol. Evol.">
        <title>Comparative genomics and transcriptomics analyses reveal divergent lifestyle features of nematode endoparasitic fungus Hirsutella minnesotensis.</title>
        <authorList>
            <person name="Lai Y."/>
            <person name="Liu K."/>
            <person name="Zhang X."/>
            <person name="Zhang X."/>
            <person name="Li K."/>
            <person name="Wang N."/>
            <person name="Shu C."/>
            <person name="Wu Y."/>
            <person name="Wang C."/>
            <person name="Bushley K.E."/>
            <person name="Xiang M."/>
            <person name="Liu X."/>
        </authorList>
    </citation>
    <scope>NUCLEOTIDE SEQUENCE [LARGE SCALE GENOMIC DNA]</scope>
    <source>
        <strain evidence="4 5">3608</strain>
    </source>
</reference>
<gene>
    <name evidence="4" type="ORF">HIM_12545</name>
</gene>
<proteinExistence type="predicted"/>
<dbReference type="GO" id="GO:0005634">
    <property type="term" value="C:nucleus"/>
    <property type="evidence" value="ECO:0007669"/>
    <property type="project" value="UniProtKB-ARBA"/>
</dbReference>
<evidence type="ECO:0000313" key="5">
    <source>
        <dbReference type="Proteomes" id="UP000054481"/>
    </source>
</evidence>
<evidence type="ECO:0000256" key="2">
    <source>
        <dbReference type="SAM" id="MobiDB-lite"/>
    </source>
</evidence>
<feature type="domain" description="Integrase catalytic" evidence="3">
    <location>
        <begin position="744"/>
        <end position="920"/>
    </location>
</feature>
<accession>A0A0F7ZHW8</accession>
<feature type="compositionally biased region" description="Acidic residues" evidence="2">
    <location>
        <begin position="505"/>
        <end position="525"/>
    </location>
</feature>
<keyword evidence="1" id="KW-0694">RNA-binding</keyword>
<feature type="region of interest" description="Disordered" evidence="2">
    <location>
        <begin position="161"/>
        <end position="211"/>
    </location>
</feature>
<evidence type="ECO:0000259" key="3">
    <source>
        <dbReference type="PROSITE" id="PS50994"/>
    </source>
</evidence>
<dbReference type="SUPFAM" id="SSF53098">
    <property type="entry name" value="Ribonuclease H-like"/>
    <property type="match status" value="1"/>
</dbReference>
<feature type="compositionally biased region" description="Polar residues" evidence="2">
    <location>
        <begin position="201"/>
        <end position="211"/>
    </location>
</feature>
<dbReference type="EMBL" id="KQ031046">
    <property type="protein sequence ID" value="KJZ68065.1"/>
    <property type="molecule type" value="Genomic_DNA"/>
</dbReference>
<dbReference type="Proteomes" id="UP000054481">
    <property type="component" value="Unassembled WGS sequence"/>
</dbReference>
<sequence>MSSSASGTSANANAPALDINEFLDIAEFNRGLATIFNMDLFNTPVNETSDEIHYNTYVLARIVDYKVSSTCQGLELLGSFQEDFEDWEEDDFKKVDPRVRKVLRNTLRFRGIYTGKLNAKITAFLVNLKNRDRLPEWDEDDLRDAILYEKTAAYRRQQELLRRSPSLATTPAPTPAPVTPDLNLPYTPDLNLPQDPPNDQSLPLSRSNQQQQELMIRPAIDREAYRTVPPVQVPNEDLDPAIANQFSKLWDRKLNYSGDAYDILDDKIRYFLDACLTASIKPSQFHVLFSNILTKRAKNFFVHQVSRDSTFAEMYQKMKQHFDTEVNRQQYHTDWTSISFTQLRKESPEKPLGEILQALLDKLQLCQRALGNSYGGEDQLISTTIRACRGVPELEFALFVPAKTFEGLSSQLRSSLTTVSQRQPGQPSQYLQDQDQFFTDRRYQHPADKRKKWTKRCYVCGKEGCFSTKHPDDERKRAKERYLRERGFHGQKSSSRPFTTFLADYEGDPDEDQTSDSADDDSDDQSDSFFAAAFLSNRAFRHRIHTVEGESICEESQHFLLDRYNRTSFQGILPDTGAAKISTAGIDQFHALQREMPTVQLRKNATIATVRFGGNEPTNTIGITTVITPIGEVVFHVINMSTPFLLCLKDMDRLGAYLNNVTNELICGDKRIPIVRKWGHPWFFLRKDEAAIAFLSEAELRRLHTRFGHPSVHKLHKLLTSAGHDVEFEAIAMIRKFCHFCQIKADAPRRFKFTLKDNCDFNYELIVDVMHLDSRPVLHAVDLATSFQAGRFLQNISAKETWEALKLCWIDTYLGPPDVITHDAGTNFASSEFQAEAKLLGITCHQVPVEAHWSIGKVERYHAPIRRAYEILKAELKTASAESLLQMAFKSVNDTAGPDGLVPTLLVFGAYPRITVDSPPSASAITRAKAVTKAMAELRKLIAKRKVNDALNARNGPNTIERLPLSLPLGSEVRVFREKGGWKGPYKVLAVTDTEVTVELDNGPAKFRSTTVQPYYRHPESQQQQRSHDIPLQPQEADDQAADNQADSINVETEVPKPFEYPEPERPRRRGRPRKVPQDQQQYDTFVPSSYFLSLSPFSLSQPSQPSQPANSFLSHKERSALDLAVKLRAEKKITTAGRPFEASDDLEITNLLGAGVIVPERYDVNKHGKHRLFKSRMVREVKGKNTAIPYEKSRLVVQGYGDDEKREILTQAPTISRPAQRVVLALSPFLCSLKMSLAIRDITMAYTQASTTLNRTILVSLPHELKERYPEGTILRVVKPLYGIAEAGAHWFNTYHEHHRIKLQMEPSRFDPCLMITTAEINVTTAETNADAALQVNVFGVAALQTDDTLLVGTTTFLQREDRELCFQAKPKKALREGDTCDFNGSLIAIENRCILVRQKGQANNLKVIDLSKEDRAQRYVEQRARGAYIASICQPEATFDYSIAAQSQDPSIEDFKALNKRIQWQIDNPQRGLRFVPIDLATAKVFVFTDGSFANNKDLSSQIGFVIMIVNETACSDEAFTIHGNLVHWSSTKCKRVTRSVLASEIYGLAAGFDLAYVITETISQVTSRLGLPKIPLVVCTDSYSLYECLVKLGTTTEKRLMIDIMALRQAYEQRDITSIRWVNGADNPADAMTKLTPNGALTRFIDTNELTIRLEGWVQRKEDMIDD</sequence>
<feature type="compositionally biased region" description="Low complexity" evidence="2">
    <location>
        <begin position="188"/>
        <end position="200"/>
    </location>
</feature>